<dbReference type="KEGG" id="amur:ADH66_03000"/>
<evidence type="ECO:0000313" key="4">
    <source>
        <dbReference type="Proteomes" id="UP000596035"/>
    </source>
</evidence>
<dbReference type="PANTHER" id="PTHR48098">
    <property type="entry name" value="ENTEROCHELIN ESTERASE-RELATED"/>
    <property type="match status" value="1"/>
</dbReference>
<reference evidence="1" key="1">
    <citation type="journal article" date="2017" name="Genome Announc.">
        <title>High-Quality Whole-Genome Sequences of the Oligo-Mouse-Microbiota Bacterial Community.</title>
        <authorList>
            <person name="Garzetti D."/>
            <person name="Brugiroux S."/>
            <person name="Bunk B."/>
            <person name="Pukall R."/>
            <person name="McCoy K.D."/>
            <person name="Macpherson A.J."/>
            <person name="Stecher B."/>
        </authorList>
    </citation>
    <scope>NUCLEOTIDE SEQUENCE</scope>
    <source>
        <strain evidence="1">KB18</strain>
    </source>
</reference>
<dbReference type="EMBL" id="CP065321">
    <property type="protein sequence ID" value="QQR29006.1"/>
    <property type="molecule type" value="Genomic_DNA"/>
</dbReference>
<dbReference type="GO" id="GO:0016747">
    <property type="term" value="F:acyltransferase activity, transferring groups other than amino-acyl groups"/>
    <property type="evidence" value="ECO:0007669"/>
    <property type="project" value="TreeGrafter"/>
</dbReference>
<dbReference type="RefSeq" id="WP_066535844.1">
    <property type="nucleotide sequence ID" value="NZ_CP021422.1"/>
</dbReference>
<protein>
    <submittedName>
        <fullName evidence="2">Acetylesterase</fullName>
    </submittedName>
</protein>
<evidence type="ECO:0000313" key="1">
    <source>
        <dbReference type="EMBL" id="ASB39713.1"/>
    </source>
</evidence>
<reference evidence="2 4" key="3">
    <citation type="submission" date="2020-11" db="EMBL/GenBank/DDBJ databases">
        <title>Closed and high quality bacterial genomes of the OMM12 community.</title>
        <authorList>
            <person name="Marbouty M."/>
            <person name="Lamy-Besnier Q."/>
            <person name="Debarbieux L."/>
            <person name="Koszul R."/>
        </authorList>
    </citation>
    <scope>NUCLEOTIDE SEQUENCE [LARGE SCALE GENOMIC DNA]</scope>
    <source>
        <strain evidence="2 4">KB18</strain>
    </source>
</reference>
<keyword evidence="3" id="KW-1185">Reference proteome</keyword>
<dbReference type="Proteomes" id="UP000196710">
    <property type="component" value="Chromosome"/>
</dbReference>
<organism evidence="2 4">
    <name type="scientific">Acutalibacter muris</name>
    <dbReference type="NCBI Taxonomy" id="1796620"/>
    <lineage>
        <taxon>Bacteria</taxon>
        <taxon>Bacillati</taxon>
        <taxon>Bacillota</taxon>
        <taxon>Clostridia</taxon>
        <taxon>Eubacteriales</taxon>
        <taxon>Acutalibacteraceae</taxon>
        <taxon>Acutalibacter</taxon>
    </lineage>
</organism>
<reference evidence="3" key="2">
    <citation type="submission" date="2017-05" db="EMBL/GenBank/DDBJ databases">
        <title>Improved OligoMM genomes.</title>
        <authorList>
            <person name="Garzetti D."/>
        </authorList>
    </citation>
    <scope>NUCLEOTIDE SEQUENCE [LARGE SCALE GENOMIC DNA]</scope>
    <source>
        <strain evidence="3">KB18</strain>
    </source>
</reference>
<dbReference type="InterPro" id="IPR050583">
    <property type="entry name" value="Mycobacterial_A85_antigen"/>
</dbReference>
<dbReference type="AlphaFoldDB" id="A0A1Z2XMP5"/>
<dbReference type="Proteomes" id="UP000596035">
    <property type="component" value="Chromosome"/>
</dbReference>
<dbReference type="InterPro" id="IPR000801">
    <property type="entry name" value="Esterase-like"/>
</dbReference>
<dbReference type="EMBL" id="CP021422">
    <property type="protein sequence ID" value="ASB39713.1"/>
    <property type="molecule type" value="Genomic_DNA"/>
</dbReference>
<dbReference type="Gene3D" id="3.40.50.1820">
    <property type="entry name" value="alpha/beta hydrolase"/>
    <property type="match status" value="1"/>
</dbReference>
<dbReference type="PANTHER" id="PTHR48098:SF1">
    <property type="entry name" value="DIACYLGLYCEROL ACYLTRANSFERASE_MYCOLYLTRANSFERASE AG85A"/>
    <property type="match status" value="1"/>
</dbReference>
<gene>
    <name evidence="1" type="ORF">ADH66_03000</name>
    <name evidence="2" type="ORF">I5Q82_13050</name>
</gene>
<proteinExistence type="predicted"/>
<name>A0A1Z2XMP5_9FIRM</name>
<accession>A0A1Z2XMP5</accession>
<dbReference type="InterPro" id="IPR029058">
    <property type="entry name" value="AB_hydrolase_fold"/>
</dbReference>
<dbReference type="Pfam" id="PF00756">
    <property type="entry name" value="Esterase"/>
    <property type="match status" value="1"/>
</dbReference>
<evidence type="ECO:0000313" key="2">
    <source>
        <dbReference type="EMBL" id="QQR29006.1"/>
    </source>
</evidence>
<sequence>MALIQCNFNSKSLMRTVPLQVVLPTDKIVFPGQPEAEEKPFKTLYLLHGIFGNYTDWVSGTRIQAWAQNRDLCVVMPSGDNSFYVDNRKTSALYGSFIAKDLVEFTRRSFPLSRKREDTFIGGLSMGGFGAIVNGLQHPETFGHVIGLSAALVLNEQNLNAEYTDFLMTNRGYYESVFGDLDKVLGGENDYTALAERGAGREDKPRFYLACGTEDGLIGPNHTFRDKLIELGYDVTWEEGPGGHDWTFWDEYILKALEWLPLGDISQGISSGHVSED</sequence>
<dbReference type="SUPFAM" id="SSF53474">
    <property type="entry name" value="alpha/beta-Hydrolases"/>
    <property type="match status" value="1"/>
</dbReference>
<evidence type="ECO:0000313" key="3">
    <source>
        <dbReference type="Proteomes" id="UP000196710"/>
    </source>
</evidence>